<proteinExistence type="predicted"/>
<keyword evidence="1" id="KW-0732">Signal</keyword>
<gene>
    <name evidence="3" type="ORF">CGLAU_07995</name>
</gene>
<evidence type="ECO:0000313" key="3">
    <source>
        <dbReference type="EMBL" id="AQQ15554.1"/>
    </source>
</evidence>
<dbReference type="Gene3D" id="2.40.128.270">
    <property type="match status" value="1"/>
</dbReference>
<dbReference type="AlphaFoldDB" id="A0A1Q2HXJ4"/>
<dbReference type="InterPro" id="IPR038670">
    <property type="entry name" value="HslJ-like_sf"/>
</dbReference>
<sequence length="340" mass="37030" precursor="true">MISQVLNAIAAFIMSIAAALGLTLSAPEVGSSTSSTSSSSSSQGSSELRGVFPPLNLPKSVLASLPESAKRAAPEQVDDILASQWDAQFTTVSFYPLRAEDLYPWDGDSTHYASFSVCNHYTVSLEVDRSTAAFITHGGSTTKMGCEQWRMDLDEKYFAALHQSEAFYVDGADTIYLAGPEGALKLTRSKLPAPPVQLPTEPPTDLPENVLEPLPATARKASPEELKRILTQTWKAGYSTLEFSEWDQTYPPRHPGTTHLSQLRVCNYAITELEVDLETASVTRHGGRVTDAGCQQWRHDLDDTYRKAVDTTDTFYVDGADTVYLAGPEGALKLTRADQG</sequence>
<dbReference type="KEGG" id="cgv:CGLAU_07995"/>
<dbReference type="EMBL" id="CP019688">
    <property type="protein sequence ID" value="AQQ15554.1"/>
    <property type="molecule type" value="Genomic_DNA"/>
</dbReference>
<protein>
    <submittedName>
        <fullName evidence="3">META domain protein</fullName>
    </submittedName>
</protein>
<dbReference type="Pfam" id="PF03724">
    <property type="entry name" value="META"/>
    <property type="match status" value="1"/>
</dbReference>
<evidence type="ECO:0000313" key="4">
    <source>
        <dbReference type="Proteomes" id="UP000217209"/>
    </source>
</evidence>
<name>A0A1Q2HXJ4_9CORY</name>
<feature type="chain" id="PRO_5038835741" evidence="1">
    <location>
        <begin position="20"/>
        <end position="340"/>
    </location>
</feature>
<keyword evidence="4" id="KW-1185">Reference proteome</keyword>
<dbReference type="InterPro" id="IPR005184">
    <property type="entry name" value="DUF306_Meta_HslJ"/>
</dbReference>
<accession>A0A1Q2HXJ4</accession>
<evidence type="ECO:0000256" key="1">
    <source>
        <dbReference type="SAM" id="SignalP"/>
    </source>
</evidence>
<evidence type="ECO:0000259" key="2">
    <source>
        <dbReference type="Pfam" id="PF03724"/>
    </source>
</evidence>
<dbReference type="RefSeq" id="WP_095660227.1">
    <property type="nucleotide sequence ID" value="NZ_CP019688.1"/>
</dbReference>
<feature type="domain" description="DUF306" evidence="2">
    <location>
        <begin position="111"/>
        <end position="182"/>
    </location>
</feature>
<dbReference type="Proteomes" id="UP000217209">
    <property type="component" value="Chromosome"/>
</dbReference>
<organism evidence="3 4">
    <name type="scientific">Corynebacterium glaucum</name>
    <dbReference type="NCBI Taxonomy" id="187491"/>
    <lineage>
        <taxon>Bacteria</taxon>
        <taxon>Bacillati</taxon>
        <taxon>Actinomycetota</taxon>
        <taxon>Actinomycetes</taxon>
        <taxon>Mycobacteriales</taxon>
        <taxon>Corynebacteriaceae</taxon>
        <taxon>Corynebacterium</taxon>
    </lineage>
</organism>
<reference evidence="3 4" key="1">
    <citation type="submission" date="2016-12" db="EMBL/GenBank/DDBJ databases">
        <authorList>
            <person name="Song W.-J."/>
            <person name="Kurnit D.M."/>
        </authorList>
    </citation>
    <scope>NUCLEOTIDE SEQUENCE [LARGE SCALE GENOMIC DNA]</scope>
    <source>
        <strain evidence="3 4">DSM 30827</strain>
    </source>
</reference>
<feature type="signal peptide" evidence="1">
    <location>
        <begin position="1"/>
        <end position="19"/>
    </location>
</feature>